<evidence type="ECO:0000313" key="6">
    <source>
        <dbReference type="EMBL" id="RXJ55283.1"/>
    </source>
</evidence>
<evidence type="ECO:0000256" key="3">
    <source>
        <dbReference type="ARBA" id="ARBA00022989"/>
    </source>
</evidence>
<dbReference type="AlphaFoldDB" id="A0A4Q0XQH4"/>
<comment type="caution">
    <text evidence="6">The sequence shown here is derived from an EMBL/GenBank/DDBJ whole genome shotgun (WGS) entry which is preliminary data.</text>
</comment>
<proteinExistence type="predicted"/>
<reference evidence="6 7" key="1">
    <citation type="submission" date="2017-10" db="EMBL/GenBank/DDBJ databases">
        <title>Genomics of the genus Arcobacter.</title>
        <authorList>
            <person name="Perez-Cataluna A."/>
            <person name="Figueras M.J."/>
        </authorList>
    </citation>
    <scope>NUCLEOTIDE SEQUENCE [LARGE SCALE GENOMIC DNA]</scope>
    <source>
        <strain evidence="6 7">CECT 8987</strain>
    </source>
</reference>
<feature type="transmembrane region" description="Helical" evidence="5">
    <location>
        <begin position="145"/>
        <end position="167"/>
    </location>
</feature>
<dbReference type="Proteomes" id="UP000290657">
    <property type="component" value="Unassembled WGS sequence"/>
</dbReference>
<keyword evidence="3 5" id="KW-1133">Transmembrane helix</keyword>
<feature type="transmembrane region" description="Helical" evidence="5">
    <location>
        <begin position="20"/>
        <end position="43"/>
    </location>
</feature>
<evidence type="ECO:0000313" key="7">
    <source>
        <dbReference type="Proteomes" id="UP000290657"/>
    </source>
</evidence>
<dbReference type="Pfam" id="PF07264">
    <property type="entry name" value="EI24"/>
    <property type="match status" value="1"/>
</dbReference>
<keyword evidence="2 5" id="KW-0812">Transmembrane</keyword>
<sequence>MMSEMKLFSMALKDFFTRPILKIALYPFFITLILMYVLFFTAADFGLDSMQNHVLQVQQQHIAMENGEMVTTTTNETYFGKGVIEYLLQFSITSWLVGFLVYTLGTIFVMLFSLFIALVVVGFLTPSILKVLQQRHYQNLEFKGYGNVVNTLWIFAKSFLVMILLFIILAPLYFIPVLNIVALNVPFYYFFYKLLNFDVTSTIMNKNEEAFIKTKEGNAFHVRTIVLYLISMIPFIALFSTVFYIVYLGHAYMNRLTQVREQEIPLDN</sequence>
<name>A0A4Q0XQH4_9BACT</name>
<comment type="subcellular location">
    <subcellularLocation>
        <location evidence="1">Membrane</location>
        <topology evidence="1">Multi-pass membrane protein</topology>
    </subcellularLocation>
</comment>
<protein>
    <submittedName>
        <fullName evidence="6">Uncharacterized protein</fullName>
    </submittedName>
</protein>
<evidence type="ECO:0000256" key="1">
    <source>
        <dbReference type="ARBA" id="ARBA00004141"/>
    </source>
</evidence>
<gene>
    <name evidence="6" type="ORF">CRV04_10620</name>
</gene>
<feature type="transmembrane region" description="Helical" evidence="5">
    <location>
        <begin position="95"/>
        <end position="124"/>
    </location>
</feature>
<keyword evidence="7" id="KW-1185">Reference proteome</keyword>
<dbReference type="InterPro" id="IPR059112">
    <property type="entry name" value="CysZ/EI24"/>
</dbReference>
<dbReference type="OrthoDB" id="5333350at2"/>
<evidence type="ECO:0000256" key="5">
    <source>
        <dbReference type="SAM" id="Phobius"/>
    </source>
</evidence>
<organism evidence="6 7">
    <name type="scientific">Candidatus Marinarcus aquaticus</name>
    <dbReference type="NCBI Taxonomy" id="2044504"/>
    <lineage>
        <taxon>Bacteria</taxon>
        <taxon>Pseudomonadati</taxon>
        <taxon>Campylobacterota</taxon>
        <taxon>Epsilonproteobacteria</taxon>
        <taxon>Campylobacterales</taxon>
        <taxon>Arcobacteraceae</taxon>
        <taxon>Candidatus Marinarcus</taxon>
    </lineage>
</organism>
<feature type="transmembrane region" description="Helical" evidence="5">
    <location>
        <begin position="225"/>
        <end position="247"/>
    </location>
</feature>
<evidence type="ECO:0000256" key="4">
    <source>
        <dbReference type="ARBA" id="ARBA00023136"/>
    </source>
</evidence>
<feature type="transmembrane region" description="Helical" evidence="5">
    <location>
        <begin position="173"/>
        <end position="191"/>
    </location>
</feature>
<evidence type="ECO:0000256" key="2">
    <source>
        <dbReference type="ARBA" id="ARBA00022692"/>
    </source>
</evidence>
<accession>A0A4Q0XQH4</accession>
<dbReference type="EMBL" id="PDKN01000008">
    <property type="protein sequence ID" value="RXJ55283.1"/>
    <property type="molecule type" value="Genomic_DNA"/>
</dbReference>
<keyword evidence="4 5" id="KW-0472">Membrane</keyword>